<dbReference type="InterPro" id="IPR051206">
    <property type="entry name" value="NAMLAA_amidase_2"/>
</dbReference>
<dbReference type="Gene3D" id="1.10.530.10">
    <property type="match status" value="1"/>
</dbReference>
<evidence type="ECO:0000256" key="1">
    <source>
        <dbReference type="ARBA" id="ARBA00001561"/>
    </source>
</evidence>
<comment type="catalytic activity">
    <reaction evidence="1">
        <text>Hydrolyzes the link between N-acetylmuramoyl residues and L-amino acid residues in certain cell-wall glycopeptides.</text>
        <dbReference type="EC" id="3.5.1.28"/>
    </reaction>
</comment>
<feature type="region of interest" description="Disordered" evidence="5">
    <location>
        <begin position="68"/>
        <end position="118"/>
    </location>
</feature>
<dbReference type="PANTHER" id="PTHR30417:SF1">
    <property type="entry name" value="N-ACETYLMURAMOYL-L-ALANINE AMIDASE AMID"/>
    <property type="match status" value="1"/>
</dbReference>
<keyword evidence="3" id="KW-0378">Hydrolase</keyword>
<dbReference type="GO" id="GO:0009254">
    <property type="term" value="P:peptidoglycan turnover"/>
    <property type="evidence" value="ECO:0007669"/>
    <property type="project" value="TreeGrafter"/>
</dbReference>
<dbReference type="InterPro" id="IPR036505">
    <property type="entry name" value="Amidase/PGRP_sf"/>
</dbReference>
<dbReference type="RefSeq" id="WP_204001214.1">
    <property type="nucleotide sequence ID" value="NZ_BOPG01000045.1"/>
</dbReference>
<feature type="compositionally biased region" description="Low complexity" evidence="5">
    <location>
        <begin position="87"/>
        <end position="117"/>
    </location>
</feature>
<evidence type="ECO:0000259" key="7">
    <source>
        <dbReference type="SMART" id="SM00644"/>
    </source>
</evidence>
<dbReference type="FunFam" id="3.40.80.10:FF:000006">
    <property type="entry name" value="N-acetylmuramoyl-L-alanine amidase"/>
    <property type="match status" value="1"/>
</dbReference>
<protein>
    <recommendedName>
        <fullName evidence="2">N-acetylmuramoyl-L-alanine amidase</fullName>
        <ecNumber evidence="2">3.5.1.28</ecNumber>
    </recommendedName>
</protein>
<organism evidence="8 9">
    <name type="scientific">Virgisporangium aurantiacum</name>
    <dbReference type="NCBI Taxonomy" id="175570"/>
    <lineage>
        <taxon>Bacteria</taxon>
        <taxon>Bacillati</taxon>
        <taxon>Actinomycetota</taxon>
        <taxon>Actinomycetes</taxon>
        <taxon>Micromonosporales</taxon>
        <taxon>Micromonosporaceae</taxon>
        <taxon>Virgisporangium</taxon>
    </lineage>
</organism>
<dbReference type="AlphaFoldDB" id="A0A8J4E2W1"/>
<dbReference type="GO" id="GO:0008745">
    <property type="term" value="F:N-acetylmuramoyl-L-alanine amidase activity"/>
    <property type="evidence" value="ECO:0007669"/>
    <property type="project" value="UniProtKB-EC"/>
</dbReference>
<dbReference type="CDD" id="cd06583">
    <property type="entry name" value="PGRP"/>
    <property type="match status" value="1"/>
</dbReference>
<dbReference type="SUPFAM" id="SSF55846">
    <property type="entry name" value="N-acetylmuramoyl-L-alanine amidase-like"/>
    <property type="match status" value="1"/>
</dbReference>
<dbReference type="PANTHER" id="PTHR30417">
    <property type="entry name" value="N-ACETYLMURAMOYL-L-ALANINE AMIDASE AMID"/>
    <property type="match status" value="1"/>
</dbReference>
<keyword evidence="4" id="KW-0961">Cell wall biogenesis/degradation</keyword>
<dbReference type="EC" id="3.5.1.28" evidence="2"/>
<dbReference type="Proteomes" id="UP000612585">
    <property type="component" value="Unassembled WGS sequence"/>
</dbReference>
<dbReference type="Pfam" id="PF01510">
    <property type="entry name" value="Amidase_2"/>
    <property type="match status" value="1"/>
</dbReference>
<dbReference type="GO" id="GO:0071555">
    <property type="term" value="P:cell wall organization"/>
    <property type="evidence" value="ECO:0007669"/>
    <property type="project" value="UniProtKB-KW"/>
</dbReference>
<proteinExistence type="predicted"/>
<name>A0A8J4E2W1_9ACTN</name>
<feature type="signal peptide" evidence="6">
    <location>
        <begin position="1"/>
        <end position="27"/>
    </location>
</feature>
<dbReference type="Gene3D" id="3.40.80.10">
    <property type="entry name" value="Peptidoglycan recognition protein-like"/>
    <property type="match status" value="1"/>
</dbReference>
<evidence type="ECO:0000256" key="2">
    <source>
        <dbReference type="ARBA" id="ARBA00011901"/>
    </source>
</evidence>
<evidence type="ECO:0000256" key="6">
    <source>
        <dbReference type="SAM" id="SignalP"/>
    </source>
</evidence>
<dbReference type="GO" id="GO:0009253">
    <property type="term" value="P:peptidoglycan catabolic process"/>
    <property type="evidence" value="ECO:0007669"/>
    <property type="project" value="InterPro"/>
</dbReference>
<evidence type="ECO:0000256" key="4">
    <source>
        <dbReference type="ARBA" id="ARBA00023316"/>
    </source>
</evidence>
<evidence type="ECO:0000256" key="5">
    <source>
        <dbReference type="SAM" id="MobiDB-lite"/>
    </source>
</evidence>
<keyword evidence="9" id="KW-1185">Reference proteome</keyword>
<dbReference type="InterPro" id="IPR002502">
    <property type="entry name" value="Amidase_domain"/>
</dbReference>
<comment type="caution">
    <text evidence="8">The sequence shown here is derived from an EMBL/GenBank/DDBJ whole genome shotgun (WGS) entry which is preliminary data.</text>
</comment>
<dbReference type="EMBL" id="BOPG01000045">
    <property type="protein sequence ID" value="GIJ59308.1"/>
    <property type="molecule type" value="Genomic_DNA"/>
</dbReference>
<evidence type="ECO:0000256" key="3">
    <source>
        <dbReference type="ARBA" id="ARBA00022801"/>
    </source>
</evidence>
<dbReference type="SMART" id="SM00644">
    <property type="entry name" value="Ami_2"/>
    <property type="match status" value="1"/>
</dbReference>
<sequence>MRAATRTATAAVIVLLAGTVGPGPAMAAPADSRQLAYRTAAGDFDVPESVLLAVSYLQSRWDTNAGTPSTVGGYGPMHLTDVQSTTARPDGPAAADPRGDAARPALVPAPAPRTTATQSLDRAAALTGLDPQALRTDPTANIRGGAALLARYQRELGAPLSTDPADWYGAVARYPGVGEADGAFADEVYAVLAEGVTRTTDDGHPLRLAATRVEPHRSPTRPRSDGVECPVTLSCEWIPAPYQQTGPAPNNYGNHDLSDRPARQKIEYIVIHDTETSYDDTIRLVQDPTYVSWNYTIRSADGHTAQHVKAKDAAWHAGNWYVNAKAIGIEHEGYAAQGTWFTEAMYRSSAKLVRYLALRNGIPLDRTHIIGHDNVPGTLPTTVRGMHWDPGPYWDWNHYFDLLHAPLAVPVVPRGGTVVIDPDLRTNKPRFTGCDTDGTCPARGSSAVVLHSAPSDTAPLVKDLGLHPDGTPSTMDISDHGARASAGQRFAVADRRGDWTAIWYLGQVAWFRNPRSAPTATPSFGLVVTPKPGRATVPVYGRAYPEQAAYPEGVPYQAVTPLQYTFSAGERYTVGNLLPSEYYRATTFAGTSPGDWTVIRGATRYVQIQFGHRIMFVNRDDVLILPS</sequence>
<evidence type="ECO:0000313" key="9">
    <source>
        <dbReference type="Proteomes" id="UP000612585"/>
    </source>
</evidence>
<feature type="domain" description="N-acetylmuramoyl-L-alanine amidase" evidence="7">
    <location>
        <begin position="255"/>
        <end position="391"/>
    </location>
</feature>
<evidence type="ECO:0000313" key="8">
    <source>
        <dbReference type="EMBL" id="GIJ59308.1"/>
    </source>
</evidence>
<reference evidence="8" key="1">
    <citation type="submission" date="2021-01" db="EMBL/GenBank/DDBJ databases">
        <title>Whole genome shotgun sequence of Virgisporangium aurantiacum NBRC 16421.</title>
        <authorList>
            <person name="Komaki H."/>
            <person name="Tamura T."/>
        </authorList>
    </citation>
    <scope>NUCLEOTIDE SEQUENCE</scope>
    <source>
        <strain evidence="8">NBRC 16421</strain>
    </source>
</reference>
<feature type="chain" id="PRO_5035269865" description="N-acetylmuramoyl-L-alanine amidase" evidence="6">
    <location>
        <begin position="28"/>
        <end position="627"/>
    </location>
</feature>
<keyword evidence="6" id="KW-0732">Signal</keyword>
<accession>A0A8J4E2W1</accession>
<gene>
    <name evidence="8" type="ORF">Vau01_068240</name>
</gene>